<gene>
    <name evidence="6" type="primary">rplU</name>
    <name evidence="8" type="ORF">A3J59_01535</name>
</gene>
<evidence type="ECO:0000313" key="9">
    <source>
        <dbReference type="Proteomes" id="UP000177310"/>
    </source>
</evidence>
<evidence type="ECO:0000256" key="6">
    <source>
        <dbReference type="HAMAP-Rule" id="MF_01363"/>
    </source>
</evidence>
<proteinExistence type="inferred from homology"/>
<keyword evidence="3 6" id="KW-0694">RNA-binding</keyword>
<evidence type="ECO:0000256" key="4">
    <source>
        <dbReference type="ARBA" id="ARBA00022980"/>
    </source>
</evidence>
<dbReference type="NCBIfam" id="TIGR00061">
    <property type="entry name" value="L21"/>
    <property type="match status" value="1"/>
</dbReference>
<evidence type="ECO:0000313" key="8">
    <source>
        <dbReference type="EMBL" id="OGY50069.1"/>
    </source>
</evidence>
<reference evidence="8 9" key="1">
    <citation type="journal article" date="2016" name="Nat. Commun.">
        <title>Thousands of microbial genomes shed light on interconnected biogeochemical processes in an aquifer system.</title>
        <authorList>
            <person name="Anantharaman K."/>
            <person name="Brown C.T."/>
            <person name="Hug L.A."/>
            <person name="Sharon I."/>
            <person name="Castelle C.J."/>
            <person name="Probst A.J."/>
            <person name="Thomas B.C."/>
            <person name="Singh A."/>
            <person name="Wilkins M.J."/>
            <person name="Karaoz U."/>
            <person name="Brodie E.L."/>
            <person name="Williams K.H."/>
            <person name="Hubbard S.S."/>
            <person name="Banfield J.F."/>
        </authorList>
    </citation>
    <scope>NUCLEOTIDE SEQUENCE [LARGE SCALE GENOMIC DNA]</scope>
</reference>
<evidence type="ECO:0000256" key="5">
    <source>
        <dbReference type="ARBA" id="ARBA00023274"/>
    </source>
</evidence>
<dbReference type="PROSITE" id="PS01169">
    <property type="entry name" value="RIBOSOMAL_L21"/>
    <property type="match status" value="1"/>
</dbReference>
<evidence type="ECO:0000256" key="2">
    <source>
        <dbReference type="ARBA" id="ARBA00022730"/>
    </source>
</evidence>
<dbReference type="InterPro" id="IPR001787">
    <property type="entry name" value="Ribosomal_bL21"/>
</dbReference>
<sequence>MSIVVIKAGGKQHVVESGKTITIEKISGQPGDRVSFDTLLHADGDTVQIGMPALDAKTTATIASQGRGDKVLVVKYKAKTRYRRRVGHRQPFTKITVAS</sequence>
<dbReference type="Pfam" id="PF00829">
    <property type="entry name" value="Ribosomal_L21p"/>
    <property type="match status" value="1"/>
</dbReference>
<evidence type="ECO:0000256" key="1">
    <source>
        <dbReference type="ARBA" id="ARBA00008563"/>
    </source>
</evidence>
<keyword evidence="4 6" id="KW-0689">Ribosomal protein</keyword>
<comment type="caution">
    <text evidence="8">The sequence shown here is derived from an EMBL/GenBank/DDBJ whole genome shotgun (WGS) entry which is preliminary data.</text>
</comment>
<dbReference type="InterPro" id="IPR036164">
    <property type="entry name" value="bL21-like_sf"/>
</dbReference>
<dbReference type="PANTHER" id="PTHR21349:SF0">
    <property type="entry name" value="LARGE RIBOSOMAL SUBUNIT PROTEIN BL21M"/>
    <property type="match status" value="1"/>
</dbReference>
<accession>A0A1G1YCR6</accession>
<comment type="function">
    <text evidence="6 7">This protein binds to 23S rRNA in the presence of protein L20.</text>
</comment>
<dbReference type="Proteomes" id="UP000177310">
    <property type="component" value="Unassembled WGS sequence"/>
</dbReference>
<evidence type="ECO:0000256" key="7">
    <source>
        <dbReference type="RuleBase" id="RU000562"/>
    </source>
</evidence>
<dbReference type="GO" id="GO:0005737">
    <property type="term" value="C:cytoplasm"/>
    <property type="evidence" value="ECO:0007669"/>
    <property type="project" value="UniProtKB-ARBA"/>
</dbReference>
<evidence type="ECO:0000256" key="3">
    <source>
        <dbReference type="ARBA" id="ARBA00022884"/>
    </source>
</evidence>
<keyword evidence="2 6" id="KW-0699">rRNA-binding</keyword>
<dbReference type="InterPro" id="IPR028909">
    <property type="entry name" value="bL21-like"/>
</dbReference>
<dbReference type="STRING" id="1797542.A3J59_01535"/>
<comment type="similarity">
    <text evidence="1 6 7">Belongs to the bacterial ribosomal protein bL21 family.</text>
</comment>
<dbReference type="GO" id="GO:0006412">
    <property type="term" value="P:translation"/>
    <property type="evidence" value="ECO:0007669"/>
    <property type="project" value="UniProtKB-UniRule"/>
</dbReference>
<dbReference type="EMBL" id="MHIL01000036">
    <property type="protein sequence ID" value="OGY50069.1"/>
    <property type="molecule type" value="Genomic_DNA"/>
</dbReference>
<keyword evidence="5 6" id="KW-0687">Ribonucleoprotein</keyword>
<name>A0A1G1YCR6_9BACT</name>
<dbReference type="GO" id="GO:0003735">
    <property type="term" value="F:structural constituent of ribosome"/>
    <property type="evidence" value="ECO:0007669"/>
    <property type="project" value="InterPro"/>
</dbReference>
<dbReference type="GO" id="GO:0005840">
    <property type="term" value="C:ribosome"/>
    <property type="evidence" value="ECO:0007669"/>
    <property type="project" value="UniProtKB-KW"/>
</dbReference>
<dbReference type="HAMAP" id="MF_01363">
    <property type="entry name" value="Ribosomal_bL21"/>
    <property type="match status" value="1"/>
</dbReference>
<protein>
    <recommendedName>
        <fullName evidence="6">Large ribosomal subunit protein bL21</fullName>
    </recommendedName>
</protein>
<dbReference type="SUPFAM" id="SSF141091">
    <property type="entry name" value="L21p-like"/>
    <property type="match status" value="1"/>
</dbReference>
<organism evidence="8 9">
    <name type="scientific">Candidatus Buchananbacteria bacterium RIFCSPHIGHO2_02_FULL_56_16</name>
    <dbReference type="NCBI Taxonomy" id="1797542"/>
    <lineage>
        <taxon>Bacteria</taxon>
        <taxon>Candidatus Buchananiibacteriota</taxon>
    </lineage>
</organism>
<comment type="subunit">
    <text evidence="6">Part of the 50S ribosomal subunit. Contacts protein L20.</text>
</comment>
<dbReference type="GO" id="GO:0019843">
    <property type="term" value="F:rRNA binding"/>
    <property type="evidence" value="ECO:0007669"/>
    <property type="project" value="UniProtKB-UniRule"/>
</dbReference>
<dbReference type="PANTHER" id="PTHR21349">
    <property type="entry name" value="50S RIBOSOMAL PROTEIN L21"/>
    <property type="match status" value="1"/>
</dbReference>
<dbReference type="InterPro" id="IPR018258">
    <property type="entry name" value="Ribosomal_bL21_CS"/>
</dbReference>
<dbReference type="AlphaFoldDB" id="A0A1G1YCR6"/>
<dbReference type="GO" id="GO:1990904">
    <property type="term" value="C:ribonucleoprotein complex"/>
    <property type="evidence" value="ECO:0007669"/>
    <property type="project" value="UniProtKB-KW"/>
</dbReference>